<gene>
    <name evidence="10" type="ORF">H0G86_003751</name>
</gene>
<organism evidence="10 11">
    <name type="scientific">Trichoderma simmonsii</name>
    <dbReference type="NCBI Taxonomy" id="1491479"/>
    <lineage>
        <taxon>Eukaryota</taxon>
        <taxon>Fungi</taxon>
        <taxon>Dikarya</taxon>
        <taxon>Ascomycota</taxon>
        <taxon>Pezizomycotina</taxon>
        <taxon>Sordariomycetes</taxon>
        <taxon>Hypocreomycetidae</taxon>
        <taxon>Hypocreales</taxon>
        <taxon>Hypocreaceae</taxon>
        <taxon>Trichoderma</taxon>
    </lineage>
</organism>
<comment type="cofactor">
    <cofactor evidence="1 8">
        <name>heme</name>
        <dbReference type="ChEBI" id="CHEBI:30413"/>
    </cofactor>
</comment>
<dbReference type="PANTHER" id="PTHR24305:SF157">
    <property type="entry name" value="N-ACETYLTRYPTOPHAN 6-HYDROXYLASE IVOC-RELATED"/>
    <property type="match status" value="1"/>
</dbReference>
<proteinExistence type="inferred from homology"/>
<dbReference type="PRINTS" id="PR00465">
    <property type="entry name" value="EP450IV"/>
</dbReference>
<dbReference type="GO" id="GO:0016705">
    <property type="term" value="F:oxidoreductase activity, acting on paired donors, with incorporation or reduction of molecular oxygen"/>
    <property type="evidence" value="ECO:0007669"/>
    <property type="project" value="InterPro"/>
</dbReference>
<dbReference type="CDD" id="cd11062">
    <property type="entry name" value="CYP58-like"/>
    <property type="match status" value="1"/>
</dbReference>
<dbReference type="GO" id="GO:0004497">
    <property type="term" value="F:monooxygenase activity"/>
    <property type="evidence" value="ECO:0007669"/>
    <property type="project" value="UniProtKB-KW"/>
</dbReference>
<evidence type="ECO:0000313" key="10">
    <source>
        <dbReference type="EMBL" id="QYS96511.1"/>
    </source>
</evidence>
<evidence type="ECO:0000256" key="7">
    <source>
        <dbReference type="ARBA" id="ARBA00023033"/>
    </source>
</evidence>
<feature type="binding site" description="axial binding residue" evidence="8">
    <location>
        <position position="505"/>
    </location>
    <ligand>
        <name>heme</name>
        <dbReference type="ChEBI" id="CHEBI:30413"/>
    </ligand>
    <ligandPart>
        <name>Fe</name>
        <dbReference type="ChEBI" id="CHEBI:18248"/>
    </ligandPart>
</feature>
<evidence type="ECO:0000256" key="9">
    <source>
        <dbReference type="SAM" id="Phobius"/>
    </source>
</evidence>
<keyword evidence="4 8" id="KW-0479">Metal-binding</keyword>
<dbReference type="EMBL" id="CP075865">
    <property type="protein sequence ID" value="QYS96511.1"/>
    <property type="molecule type" value="Genomic_DNA"/>
</dbReference>
<keyword evidence="5" id="KW-0560">Oxidoreductase</keyword>
<keyword evidence="9" id="KW-1133">Transmembrane helix</keyword>
<dbReference type="InterPro" id="IPR001128">
    <property type="entry name" value="Cyt_P450"/>
</dbReference>
<evidence type="ECO:0000256" key="1">
    <source>
        <dbReference type="ARBA" id="ARBA00001971"/>
    </source>
</evidence>
<dbReference type="GO" id="GO:0020037">
    <property type="term" value="F:heme binding"/>
    <property type="evidence" value="ECO:0007669"/>
    <property type="project" value="InterPro"/>
</dbReference>
<evidence type="ECO:0000313" key="11">
    <source>
        <dbReference type="Proteomes" id="UP000826661"/>
    </source>
</evidence>
<dbReference type="InterPro" id="IPR036396">
    <property type="entry name" value="Cyt_P450_sf"/>
</dbReference>
<evidence type="ECO:0000256" key="5">
    <source>
        <dbReference type="ARBA" id="ARBA00023002"/>
    </source>
</evidence>
<dbReference type="GO" id="GO:0005506">
    <property type="term" value="F:iron ion binding"/>
    <property type="evidence" value="ECO:0007669"/>
    <property type="project" value="InterPro"/>
</dbReference>
<keyword evidence="11" id="KW-1185">Reference proteome</keyword>
<keyword evidence="9" id="KW-0812">Transmembrane</keyword>
<keyword evidence="3 8" id="KW-0349">Heme</keyword>
<dbReference type="Proteomes" id="UP000826661">
    <property type="component" value="Chromosome II"/>
</dbReference>
<accession>A0A8G0PCU3</accession>
<keyword evidence="7" id="KW-0503">Monooxygenase</keyword>
<feature type="transmembrane region" description="Helical" evidence="9">
    <location>
        <begin position="58"/>
        <end position="83"/>
    </location>
</feature>
<reference evidence="10 11" key="1">
    <citation type="journal article" date="2021" name="BMC Genomics">
        <title>Telomere-to-telomere genome assembly of asparaginase-producing Trichoderma simmonsii.</title>
        <authorList>
            <person name="Chung D."/>
            <person name="Kwon Y.M."/>
            <person name="Yang Y."/>
        </authorList>
    </citation>
    <scope>NUCLEOTIDE SEQUENCE [LARGE SCALE GENOMIC DNA]</scope>
    <source>
        <strain evidence="10 11">GH-Sj1</strain>
    </source>
</reference>
<sequence>MCCWNVTICTRYFSIENTGISLNPGAQSLSLSSSLTPLSRALLANNSSIMEALLSQPIATTALVATVLFSFVYNVYLVIYRLWFSPLAKFPGPKFAAASFWYEFYYDYWLDGKYLFEVEKMHKKYGPIVRVNPDELSIHDPEFYNEIYVTESKRRTNSYDVFCKGIDFDGSHLLTADHDLHRKRRKPMEGFFSRKGITQLQPMLAEVALHLESRFRELEGKNAVIRLDHAFSAFSGDIIGRICLGTGDRGSHGDRFLDTPDFASDWYDIIHAIVRSIPLFTGFPQIIQVLSLLPESLLLWVYPKGQMFNIFRQRALQQIRLANSEQSKGEDSGISIFRHIANSDMPEEERTEERLAKEAQVLLGGGTASTARTIGFASFYILSRPELRSKLEAELKGPMANWPEQVPTWAELEQLPLLQGIIKESLRLSYGVMHRLPRVFPDQAIQYKDFVIPPGIPVGMSAYFMHSDPEVYPNPGEFIPERWVHDVKPAMHRSYVPFCRGSRNCLGMNLAMAEMSLILAVLYRSNGPKLELYETDESDVKQAHDFLIPLPKLSTKGVRALIR</sequence>
<dbReference type="PRINTS" id="PR00385">
    <property type="entry name" value="P450"/>
</dbReference>
<dbReference type="Pfam" id="PF00067">
    <property type="entry name" value="p450"/>
    <property type="match status" value="1"/>
</dbReference>
<protein>
    <recommendedName>
        <fullName evidence="12">Cytochrome P450</fullName>
    </recommendedName>
</protein>
<comment type="similarity">
    <text evidence="2">Belongs to the cytochrome P450 family.</text>
</comment>
<keyword evidence="6 8" id="KW-0408">Iron</keyword>
<evidence type="ECO:0000256" key="8">
    <source>
        <dbReference type="PIRSR" id="PIRSR602403-1"/>
    </source>
</evidence>
<dbReference type="AlphaFoldDB" id="A0A8G0PCU3"/>
<keyword evidence="9" id="KW-0472">Membrane</keyword>
<dbReference type="InterPro" id="IPR002403">
    <property type="entry name" value="Cyt_P450_E_grp-IV"/>
</dbReference>
<evidence type="ECO:0000256" key="3">
    <source>
        <dbReference type="ARBA" id="ARBA00022617"/>
    </source>
</evidence>
<dbReference type="PANTHER" id="PTHR24305">
    <property type="entry name" value="CYTOCHROME P450"/>
    <property type="match status" value="1"/>
</dbReference>
<evidence type="ECO:0000256" key="2">
    <source>
        <dbReference type="ARBA" id="ARBA00010617"/>
    </source>
</evidence>
<name>A0A8G0PCU3_9HYPO</name>
<dbReference type="InterPro" id="IPR050121">
    <property type="entry name" value="Cytochrome_P450_monoxygenase"/>
</dbReference>
<evidence type="ECO:0000256" key="6">
    <source>
        <dbReference type="ARBA" id="ARBA00023004"/>
    </source>
</evidence>
<evidence type="ECO:0008006" key="12">
    <source>
        <dbReference type="Google" id="ProtNLM"/>
    </source>
</evidence>
<dbReference type="Gene3D" id="1.10.630.10">
    <property type="entry name" value="Cytochrome P450"/>
    <property type="match status" value="1"/>
</dbReference>
<dbReference type="SUPFAM" id="SSF48264">
    <property type="entry name" value="Cytochrome P450"/>
    <property type="match status" value="1"/>
</dbReference>
<evidence type="ECO:0000256" key="4">
    <source>
        <dbReference type="ARBA" id="ARBA00022723"/>
    </source>
</evidence>